<dbReference type="InterPro" id="IPR036097">
    <property type="entry name" value="HisK_dim/P_sf"/>
</dbReference>
<dbReference type="HOGENOM" id="CLU_002763_0_0_1"/>
<evidence type="ECO:0000256" key="2">
    <source>
        <dbReference type="ARBA" id="ARBA00012438"/>
    </source>
</evidence>
<feature type="region of interest" description="Disordered" evidence="7">
    <location>
        <begin position="233"/>
        <end position="323"/>
    </location>
</feature>
<evidence type="ECO:0000313" key="10">
    <source>
        <dbReference type="EMBL" id="ETS86356.1"/>
    </source>
</evidence>
<dbReference type="EMBL" id="KI912109">
    <property type="protein sequence ID" value="ETS86356.1"/>
    <property type="molecule type" value="Genomic_DNA"/>
</dbReference>
<dbReference type="SUPFAM" id="SSF55874">
    <property type="entry name" value="ATPase domain of HSP90 chaperone/DNA topoisomerase II/histidine kinase"/>
    <property type="match status" value="1"/>
</dbReference>
<keyword evidence="4" id="KW-0808">Transferase</keyword>
<dbReference type="CDD" id="cd17546">
    <property type="entry name" value="REC_hyHK_CKI1_RcsC-like"/>
    <property type="match status" value="1"/>
</dbReference>
<dbReference type="GO" id="GO:0009927">
    <property type="term" value="F:histidine phosphotransfer kinase activity"/>
    <property type="evidence" value="ECO:0007669"/>
    <property type="project" value="TreeGrafter"/>
</dbReference>
<dbReference type="AlphaFoldDB" id="W3XM66"/>
<dbReference type="SUPFAM" id="SSF55781">
    <property type="entry name" value="GAF domain-like"/>
    <property type="match status" value="1"/>
</dbReference>
<evidence type="ECO:0000256" key="1">
    <source>
        <dbReference type="ARBA" id="ARBA00000085"/>
    </source>
</evidence>
<evidence type="ECO:0000256" key="5">
    <source>
        <dbReference type="ARBA" id="ARBA00022777"/>
    </source>
</evidence>
<sequence length="1232" mass="134383">MNSKIETIREREASRIAPELFEHARSFRTSSLCCADSRDHHALPTSLSDPALDAFAQLGAFRLDVTRCLISVFDRNHQYIVAEATRQSVLAPSHGQTEEIWLGGTAIARSHGICEHVLVAPDDIHDDPSTAKLPVSVVPDLAEDSRFCDRPYIHGPPCNRFYAGVPLKAGKVNIGVLCVFDENPRAGLDTVQIECLRGLSQIIMGYLQFKESATGFRRSERMVRGLGSFVEGNTSMTDVQIGGSPAVLPTANTEQDAVAQQTSNSHNSQDNTSERITEPIQHQRPSPVPLQTPSGSGNESSDVKTVCPPESGHTNSATFTSDTLSSARTISTLAPPDDPQFRETRRVFSRAASIIRESLEVEGVLFLDASVRSYGGLIEADEHQSPTSLPSLAATGGDLTKVEEPGLRTCNTLGYATSVSSSIDKAPIISPDIRVPEKLLRELLKRYPLGRVFHFDVDGSNLDLSDEEIDPPDTAETELGPPPGRKLSDVEVKKQEAELIAAIFPHATSVSLIPLWDTRRERWFAGSFVWTTTAARSLKADGETSYLRAFASTIMAEVDRVHASSAEQSKNDLLGSLSHELRSPLHGIVAAVELLQDTELDAFQGDLLQNMDACGRTLLDVIDHLLDHSKINRLARYAKEHDGAAPNERLSGLNKYHSFQSQIGALSHPVDLDSLVEETVESMFTAHSSQTSAVLSLRHGAPNHGLSQRPTFTRTTETHILDGFDIAPATVAQPSVSVYLDIDHDTSWYCQVEAGAIRRIIMNLLGNSLKFTKSGFIMVSMKQEQFRTKHRKYQTQLVLTVLDSGKGIGHDFLQHHAFEPFSQEDPLSQGTGLGLSLISEVLRALGGTIRLESQLGRGTLATVCVPLKASCVLSKRDSQFAENVTALKGLRVSLSGLNTEAEAACISSGKPPIQHDLMETVCREWLHLEPVVHGSEDIRPDIIVCTDIAMHDKSIAKGFMPPPVVIVCQSAQEAHSLSLEFRQTRKGEAFEFISQPVGPRKLANAMILALGRYNDAKASDLVYVEVPRVQPMGDNSMITPDYTPGVEVPGNPSWIPDLIPPTSQAAELLVVPPHDTGVSLTLPLRQILSQPIVVKDGLATPDPTRPQILLVDDNNINLQILVSFMKKLKYNYKTATNGLEAFEIFSANPESFSHILMDISMPVMDGLESTRNIRALEAAQQLAPTKVIALTGLVSADAQQEAFASGVDMYMTKPVRFKNLSSVLSSATSQQK</sequence>
<dbReference type="Pfam" id="PF00072">
    <property type="entry name" value="Response_reg"/>
    <property type="match status" value="1"/>
</dbReference>
<dbReference type="InterPro" id="IPR004358">
    <property type="entry name" value="Sig_transdc_His_kin-like_C"/>
</dbReference>
<evidence type="ECO:0000256" key="4">
    <source>
        <dbReference type="ARBA" id="ARBA00022679"/>
    </source>
</evidence>
<evidence type="ECO:0000256" key="3">
    <source>
        <dbReference type="ARBA" id="ARBA00022553"/>
    </source>
</evidence>
<feature type="compositionally biased region" description="Acidic residues" evidence="7">
    <location>
        <begin position="464"/>
        <end position="476"/>
    </location>
</feature>
<feature type="compositionally biased region" description="Polar residues" evidence="7">
    <location>
        <begin position="312"/>
        <end position="323"/>
    </location>
</feature>
<dbReference type="eggNOG" id="KOG0519">
    <property type="taxonomic scope" value="Eukaryota"/>
</dbReference>
<gene>
    <name evidence="10" type="ORF">PFICI_00184</name>
</gene>
<dbReference type="Pfam" id="PF02518">
    <property type="entry name" value="HATPase_c"/>
    <property type="match status" value="1"/>
</dbReference>
<dbReference type="InParanoid" id="W3XM66"/>
<dbReference type="InterPro" id="IPR001789">
    <property type="entry name" value="Sig_transdc_resp-reg_receiver"/>
</dbReference>
<protein>
    <recommendedName>
        <fullName evidence="2">histidine kinase</fullName>
        <ecNumber evidence="2">2.7.13.3</ecNumber>
    </recommendedName>
</protein>
<dbReference type="GO" id="GO:0000155">
    <property type="term" value="F:phosphorelay sensor kinase activity"/>
    <property type="evidence" value="ECO:0007669"/>
    <property type="project" value="InterPro"/>
</dbReference>
<dbReference type="FunFam" id="1.10.287.130:FF:000023">
    <property type="entry name" value="Sensor histidine kinase/response regulator, putative"/>
    <property type="match status" value="1"/>
</dbReference>
<evidence type="ECO:0000259" key="9">
    <source>
        <dbReference type="PROSITE" id="PS50110"/>
    </source>
</evidence>
<dbReference type="PRINTS" id="PR00344">
    <property type="entry name" value="BCTRLSENSOR"/>
</dbReference>
<feature type="compositionally biased region" description="Polar residues" evidence="7">
    <location>
        <begin position="289"/>
        <end position="300"/>
    </location>
</feature>
<evidence type="ECO:0000313" key="11">
    <source>
        <dbReference type="Proteomes" id="UP000030651"/>
    </source>
</evidence>
<dbReference type="GO" id="GO:0005886">
    <property type="term" value="C:plasma membrane"/>
    <property type="evidence" value="ECO:0007669"/>
    <property type="project" value="TreeGrafter"/>
</dbReference>
<keyword evidence="3 6" id="KW-0597">Phosphoprotein</keyword>
<dbReference type="Gene3D" id="3.30.565.10">
    <property type="entry name" value="Histidine kinase-like ATPase, C-terminal domain"/>
    <property type="match status" value="1"/>
</dbReference>
<dbReference type="InterPro" id="IPR003661">
    <property type="entry name" value="HisK_dim/P_dom"/>
</dbReference>
<evidence type="ECO:0000256" key="7">
    <source>
        <dbReference type="SAM" id="MobiDB-lite"/>
    </source>
</evidence>
<dbReference type="PANTHER" id="PTHR43047">
    <property type="entry name" value="TWO-COMPONENT HISTIDINE PROTEIN KINASE"/>
    <property type="match status" value="1"/>
</dbReference>
<dbReference type="InterPro" id="IPR003594">
    <property type="entry name" value="HATPase_dom"/>
</dbReference>
<dbReference type="GeneID" id="19265197"/>
<dbReference type="SMART" id="SM00448">
    <property type="entry name" value="REC"/>
    <property type="match status" value="1"/>
</dbReference>
<evidence type="ECO:0000259" key="8">
    <source>
        <dbReference type="PROSITE" id="PS50109"/>
    </source>
</evidence>
<dbReference type="InterPro" id="IPR011006">
    <property type="entry name" value="CheY-like_superfamily"/>
</dbReference>
<comment type="catalytic activity">
    <reaction evidence="1">
        <text>ATP + protein L-histidine = ADP + protein N-phospho-L-histidine.</text>
        <dbReference type="EC" id="2.7.13.3"/>
    </reaction>
</comment>
<evidence type="ECO:0000256" key="6">
    <source>
        <dbReference type="PROSITE-ProRule" id="PRU00169"/>
    </source>
</evidence>
<accession>W3XM66</accession>
<proteinExistence type="predicted"/>
<dbReference type="KEGG" id="pfy:PFICI_00184"/>
<dbReference type="CDD" id="cd00082">
    <property type="entry name" value="HisKA"/>
    <property type="match status" value="1"/>
</dbReference>
<dbReference type="Pfam" id="PF00512">
    <property type="entry name" value="HisKA"/>
    <property type="match status" value="1"/>
</dbReference>
<dbReference type="Gene3D" id="3.40.50.2300">
    <property type="match status" value="1"/>
</dbReference>
<feature type="compositionally biased region" description="Polar residues" evidence="7">
    <location>
        <begin position="250"/>
        <end position="271"/>
    </location>
</feature>
<feature type="region of interest" description="Disordered" evidence="7">
    <location>
        <begin position="464"/>
        <end position="486"/>
    </location>
</feature>
<dbReference type="InterPro" id="IPR029016">
    <property type="entry name" value="GAF-like_dom_sf"/>
</dbReference>
<dbReference type="InterPro" id="IPR036890">
    <property type="entry name" value="HATPase_C_sf"/>
</dbReference>
<dbReference type="SUPFAM" id="SSF47384">
    <property type="entry name" value="Homodimeric domain of signal transducing histidine kinase"/>
    <property type="match status" value="1"/>
</dbReference>
<name>W3XM66_PESFW</name>
<dbReference type="SUPFAM" id="SSF52172">
    <property type="entry name" value="CheY-like"/>
    <property type="match status" value="1"/>
</dbReference>
<dbReference type="SMART" id="SM00388">
    <property type="entry name" value="HisKA"/>
    <property type="match status" value="1"/>
</dbReference>
<dbReference type="Gene3D" id="1.10.287.130">
    <property type="match status" value="1"/>
</dbReference>
<dbReference type="Proteomes" id="UP000030651">
    <property type="component" value="Unassembled WGS sequence"/>
</dbReference>
<dbReference type="OrthoDB" id="303614at2759"/>
<organism evidence="10 11">
    <name type="scientific">Pestalotiopsis fici (strain W106-1 / CGMCC3.15140)</name>
    <dbReference type="NCBI Taxonomy" id="1229662"/>
    <lineage>
        <taxon>Eukaryota</taxon>
        <taxon>Fungi</taxon>
        <taxon>Dikarya</taxon>
        <taxon>Ascomycota</taxon>
        <taxon>Pezizomycotina</taxon>
        <taxon>Sordariomycetes</taxon>
        <taxon>Xylariomycetidae</taxon>
        <taxon>Amphisphaeriales</taxon>
        <taxon>Sporocadaceae</taxon>
        <taxon>Pestalotiopsis</taxon>
    </lineage>
</organism>
<dbReference type="PROSITE" id="PS50110">
    <property type="entry name" value="RESPONSE_REGULATORY"/>
    <property type="match status" value="1"/>
</dbReference>
<dbReference type="EC" id="2.7.13.3" evidence="2"/>
<dbReference type="SMART" id="SM00387">
    <property type="entry name" value="HATPase_c"/>
    <property type="match status" value="1"/>
</dbReference>
<reference evidence="11" key="1">
    <citation type="journal article" date="2015" name="BMC Genomics">
        <title>Genomic and transcriptomic analysis of the endophytic fungus Pestalotiopsis fici reveals its lifestyle and high potential for synthesis of natural products.</title>
        <authorList>
            <person name="Wang X."/>
            <person name="Zhang X."/>
            <person name="Liu L."/>
            <person name="Xiang M."/>
            <person name="Wang W."/>
            <person name="Sun X."/>
            <person name="Che Y."/>
            <person name="Guo L."/>
            <person name="Liu G."/>
            <person name="Guo L."/>
            <person name="Wang C."/>
            <person name="Yin W.B."/>
            <person name="Stadler M."/>
            <person name="Zhang X."/>
            <person name="Liu X."/>
        </authorList>
    </citation>
    <scope>NUCLEOTIDE SEQUENCE [LARGE SCALE GENOMIC DNA]</scope>
    <source>
        <strain evidence="11">W106-1 / CGMCC3.15140</strain>
    </source>
</reference>
<dbReference type="PANTHER" id="PTHR43047:SF72">
    <property type="entry name" value="OSMOSENSING HISTIDINE PROTEIN KINASE SLN1"/>
    <property type="match status" value="1"/>
</dbReference>
<keyword evidence="11" id="KW-1185">Reference proteome</keyword>
<dbReference type="PROSITE" id="PS50109">
    <property type="entry name" value="HIS_KIN"/>
    <property type="match status" value="1"/>
</dbReference>
<dbReference type="RefSeq" id="XP_007826956.1">
    <property type="nucleotide sequence ID" value="XM_007828765.1"/>
</dbReference>
<dbReference type="InterPro" id="IPR005467">
    <property type="entry name" value="His_kinase_dom"/>
</dbReference>
<dbReference type="Gene3D" id="3.30.450.40">
    <property type="match status" value="1"/>
</dbReference>
<feature type="modified residue" description="4-aspartylphosphate" evidence="6">
    <location>
        <position position="1158"/>
    </location>
</feature>
<feature type="domain" description="Histidine kinase" evidence="8">
    <location>
        <begin position="576"/>
        <end position="869"/>
    </location>
</feature>
<keyword evidence="5" id="KW-0418">Kinase</keyword>
<feature type="domain" description="Response regulatory" evidence="9">
    <location>
        <begin position="1107"/>
        <end position="1228"/>
    </location>
</feature>
<dbReference type="OMA" id="IPRESNF"/>